<feature type="transmembrane region" description="Helical" evidence="1">
    <location>
        <begin position="67"/>
        <end position="88"/>
    </location>
</feature>
<protein>
    <submittedName>
        <fullName evidence="2">Uncharacterized protein</fullName>
    </submittedName>
</protein>
<reference evidence="2 3" key="1">
    <citation type="submission" date="2015-01" db="EMBL/GenBank/DDBJ databases">
        <authorList>
            <person name="MANFREDI Pablo"/>
        </authorList>
    </citation>
    <scope>NUCLEOTIDE SEQUENCE [LARGE SCALE GENOMIC DNA]</scope>
    <source>
        <strain evidence="2 3">Ccy74</strain>
    </source>
</reference>
<evidence type="ECO:0000256" key="1">
    <source>
        <dbReference type="SAM" id="Phobius"/>
    </source>
</evidence>
<dbReference type="AlphaFoldDB" id="A0A0B7HWI1"/>
<feature type="transmembrane region" description="Helical" evidence="1">
    <location>
        <begin position="39"/>
        <end position="61"/>
    </location>
</feature>
<evidence type="ECO:0000313" key="2">
    <source>
        <dbReference type="EMBL" id="CEN40925.1"/>
    </source>
</evidence>
<name>A0A0B7HWI1_9FLAO</name>
<keyword evidence="1" id="KW-0472">Membrane</keyword>
<gene>
    <name evidence="2" type="ORF">CCYN74_50008</name>
</gene>
<evidence type="ECO:0000313" key="3">
    <source>
        <dbReference type="Proteomes" id="UP000038083"/>
    </source>
</evidence>
<dbReference type="EMBL" id="CDOG01000045">
    <property type="protein sequence ID" value="CEN40925.1"/>
    <property type="molecule type" value="Genomic_DNA"/>
</dbReference>
<accession>A0A0B7HWI1</accession>
<keyword evidence="1" id="KW-0812">Transmembrane</keyword>
<organism evidence="2 3">
    <name type="scientific">Capnocytophaga cynodegmi</name>
    <dbReference type="NCBI Taxonomy" id="28189"/>
    <lineage>
        <taxon>Bacteria</taxon>
        <taxon>Pseudomonadati</taxon>
        <taxon>Bacteroidota</taxon>
        <taxon>Flavobacteriia</taxon>
        <taxon>Flavobacteriales</taxon>
        <taxon>Flavobacteriaceae</taxon>
        <taxon>Capnocytophaga</taxon>
    </lineage>
</organism>
<proteinExistence type="predicted"/>
<dbReference type="Proteomes" id="UP000038083">
    <property type="component" value="Unassembled WGS sequence"/>
</dbReference>
<sequence length="92" mass="11123">MFLLLNYIIVGKILQDSSVDFEYVQTEYIYSVNQRKTRYIFLLNSINYSSILHNFVTYLILNLWRFSLIKGSHFSCYVFLYFSMLVPLKRKK</sequence>
<keyword evidence="1" id="KW-1133">Transmembrane helix</keyword>